<dbReference type="GO" id="GO:0051537">
    <property type="term" value="F:2 iron, 2 sulfur cluster binding"/>
    <property type="evidence" value="ECO:0007669"/>
    <property type="project" value="UniProtKB-KW"/>
</dbReference>
<accession>A0A8J7AME9</accession>
<dbReference type="PANTHER" id="PTHR13847">
    <property type="entry name" value="SARCOSINE DEHYDROGENASE-RELATED"/>
    <property type="match status" value="1"/>
</dbReference>
<dbReference type="PANTHER" id="PTHR13847:SF274">
    <property type="entry name" value="RIESKE 2FE-2S IRON-SULFUR PROTEIN YHFW-RELATED"/>
    <property type="match status" value="1"/>
</dbReference>
<dbReference type="GO" id="GO:0005737">
    <property type="term" value="C:cytoplasm"/>
    <property type="evidence" value="ECO:0007669"/>
    <property type="project" value="TreeGrafter"/>
</dbReference>
<dbReference type="InterPro" id="IPR017941">
    <property type="entry name" value="Rieske_2Fe-2S"/>
</dbReference>
<keyword evidence="8" id="KW-1185">Reference proteome</keyword>
<dbReference type="RefSeq" id="WP_194027584.1">
    <property type="nucleotide sequence ID" value="NZ_JADEWZ010000001.1"/>
</dbReference>
<dbReference type="GO" id="GO:0016020">
    <property type="term" value="C:membrane"/>
    <property type="evidence" value="ECO:0007669"/>
    <property type="project" value="InterPro"/>
</dbReference>
<dbReference type="PRINTS" id="PR00162">
    <property type="entry name" value="RIESKE"/>
</dbReference>
<dbReference type="Gene3D" id="2.102.10.10">
    <property type="entry name" value="Rieske [2Fe-2S] iron-sulphur domain"/>
    <property type="match status" value="1"/>
</dbReference>
<keyword evidence="2" id="KW-0479">Metal-binding</keyword>
<evidence type="ECO:0000313" key="8">
    <source>
        <dbReference type="Proteomes" id="UP000654482"/>
    </source>
</evidence>
<evidence type="ECO:0000256" key="1">
    <source>
        <dbReference type="ARBA" id="ARBA00022714"/>
    </source>
</evidence>
<dbReference type="InterPro" id="IPR036188">
    <property type="entry name" value="FAD/NAD-bd_sf"/>
</dbReference>
<dbReference type="PROSITE" id="PS51296">
    <property type="entry name" value="RIESKE"/>
    <property type="match status" value="1"/>
</dbReference>
<name>A0A8J7AME9_9CYAN</name>
<sequence length="504" mass="54941">MSSLTGKPVSFWIDSTATTQYPALPNDIAVDVAIVGAGIIGITAAVRLKQAGKTVALIESKHLSTGASGHTTAKITSLHSLIYADLIKDLGEEKARLYAESNEAGIAQVVEWIEQEQIDCDFSRQNAYTFAESTENVDKVEAEAKAAISLGLPASFVKDTTLPFPIAGAVKFENQAQFHVRKYLLHLAKKIPGEGSYIFENTQVRGVENGTPCTIETDRGTLSAQEVILASNLPMLDRGLFFAKSYPKRSYIVGASIARDRAPEGMFIGTGENYRSIRTTPYNGDVLLLIGGEGHKVGEETQTEENYRKLEDYARDRFGIDTCDYRWSSQDMVSFDNLPYIGNLTPADNHVYVATGMSLWGMSKGTMAGMLLSDLILGIENPWAELYDSLRATPFVSQTSIKENMDVAIRWVGDRVKGLNKDLSDVAKGEGKLVTVDGDKVAAYRDESGTLHTVSALCTHLNCIVNWNSAEKSWDCPCHGGRFSCDGKVLNGPPLADLEKVDLS</sequence>
<dbReference type="GO" id="GO:0016705">
    <property type="term" value="F:oxidoreductase activity, acting on paired donors, with incorporation or reduction of molecular oxygen"/>
    <property type="evidence" value="ECO:0007669"/>
    <property type="project" value="UniProtKB-ARBA"/>
</dbReference>
<evidence type="ECO:0000313" key="7">
    <source>
        <dbReference type="EMBL" id="MBE9114513.1"/>
    </source>
</evidence>
<comment type="caution">
    <text evidence="7">The sequence shown here is derived from an EMBL/GenBank/DDBJ whole genome shotgun (WGS) entry which is preliminary data.</text>
</comment>
<dbReference type="EMBL" id="JADEWZ010000001">
    <property type="protein sequence ID" value="MBE9114513.1"/>
    <property type="molecule type" value="Genomic_DNA"/>
</dbReference>
<reference evidence="7" key="1">
    <citation type="submission" date="2020-10" db="EMBL/GenBank/DDBJ databases">
        <authorList>
            <person name="Castelo-Branco R."/>
            <person name="Eusebio N."/>
            <person name="Adriana R."/>
            <person name="Vieira A."/>
            <person name="Brugerolle De Fraissinette N."/>
            <person name="Rezende De Castro R."/>
            <person name="Schneider M.P."/>
            <person name="Vasconcelos V."/>
            <person name="Leao P.N."/>
        </authorList>
    </citation>
    <scope>NUCLEOTIDE SEQUENCE</scope>
    <source>
        <strain evidence="7">LEGE 07157</strain>
    </source>
</reference>
<dbReference type="SUPFAM" id="SSF51905">
    <property type="entry name" value="FAD/NAD(P)-binding domain"/>
    <property type="match status" value="1"/>
</dbReference>
<dbReference type="AlphaFoldDB" id="A0A8J7AME9"/>
<protein>
    <submittedName>
        <fullName evidence="7">FAD-dependent oxidoreductase</fullName>
    </submittedName>
</protein>
<evidence type="ECO:0000256" key="4">
    <source>
        <dbReference type="ARBA" id="ARBA00023014"/>
    </source>
</evidence>
<evidence type="ECO:0000256" key="5">
    <source>
        <dbReference type="ARBA" id="ARBA00023157"/>
    </source>
</evidence>
<dbReference type="InterPro" id="IPR005805">
    <property type="entry name" value="Rieske_Fe-S_prot_C"/>
</dbReference>
<dbReference type="InterPro" id="IPR006076">
    <property type="entry name" value="FAD-dep_OxRdtase"/>
</dbReference>
<dbReference type="SUPFAM" id="SSF50022">
    <property type="entry name" value="ISP domain"/>
    <property type="match status" value="1"/>
</dbReference>
<dbReference type="InterPro" id="IPR036922">
    <property type="entry name" value="Rieske_2Fe-2S_sf"/>
</dbReference>
<keyword evidence="5" id="KW-1015">Disulfide bond</keyword>
<dbReference type="InterPro" id="IPR038010">
    <property type="entry name" value="YhfW_C"/>
</dbReference>
<evidence type="ECO:0000259" key="6">
    <source>
        <dbReference type="PROSITE" id="PS51296"/>
    </source>
</evidence>
<dbReference type="Proteomes" id="UP000654482">
    <property type="component" value="Unassembled WGS sequence"/>
</dbReference>
<proteinExistence type="predicted"/>
<evidence type="ECO:0000256" key="2">
    <source>
        <dbReference type="ARBA" id="ARBA00022723"/>
    </source>
</evidence>
<keyword evidence="4" id="KW-0411">Iron-sulfur</keyword>
<dbReference type="Gene3D" id="3.30.9.10">
    <property type="entry name" value="D-Amino Acid Oxidase, subunit A, domain 2"/>
    <property type="match status" value="1"/>
</dbReference>
<keyword evidence="1" id="KW-0001">2Fe-2S</keyword>
<feature type="domain" description="Rieske" evidence="6">
    <location>
        <begin position="418"/>
        <end position="504"/>
    </location>
</feature>
<dbReference type="CDD" id="cd03477">
    <property type="entry name" value="Rieske_YhfW_C"/>
    <property type="match status" value="1"/>
</dbReference>
<organism evidence="7 8">
    <name type="scientific">Lusitaniella coriacea LEGE 07157</name>
    <dbReference type="NCBI Taxonomy" id="945747"/>
    <lineage>
        <taxon>Bacteria</taxon>
        <taxon>Bacillati</taxon>
        <taxon>Cyanobacteriota</taxon>
        <taxon>Cyanophyceae</taxon>
        <taxon>Spirulinales</taxon>
        <taxon>Lusitaniellaceae</taxon>
        <taxon>Lusitaniella</taxon>
    </lineage>
</organism>
<dbReference type="GO" id="GO:0004497">
    <property type="term" value="F:monooxygenase activity"/>
    <property type="evidence" value="ECO:0007669"/>
    <property type="project" value="UniProtKB-ARBA"/>
</dbReference>
<dbReference type="GO" id="GO:0046872">
    <property type="term" value="F:metal ion binding"/>
    <property type="evidence" value="ECO:0007669"/>
    <property type="project" value="UniProtKB-KW"/>
</dbReference>
<dbReference type="Pfam" id="PF01266">
    <property type="entry name" value="DAO"/>
    <property type="match status" value="1"/>
</dbReference>
<gene>
    <name evidence="7" type="ORF">IQ249_01265</name>
</gene>
<keyword evidence="3" id="KW-0408">Iron</keyword>
<dbReference type="Pfam" id="PF00355">
    <property type="entry name" value="Rieske"/>
    <property type="match status" value="1"/>
</dbReference>
<dbReference type="Gene3D" id="3.50.50.60">
    <property type="entry name" value="FAD/NAD(P)-binding domain"/>
    <property type="match status" value="1"/>
</dbReference>
<dbReference type="FunFam" id="2.102.10.10:FF:000014">
    <property type="entry name" value="Oxidoreductase, FAD dependent"/>
    <property type="match status" value="1"/>
</dbReference>
<evidence type="ECO:0000256" key="3">
    <source>
        <dbReference type="ARBA" id="ARBA00023004"/>
    </source>
</evidence>